<protein>
    <submittedName>
        <fullName evidence="2">Uncharacterized protein</fullName>
    </submittedName>
</protein>
<evidence type="ECO:0000313" key="2">
    <source>
        <dbReference type="EMBL" id="CAD9681096.1"/>
    </source>
</evidence>
<proteinExistence type="predicted"/>
<feature type="region of interest" description="Disordered" evidence="1">
    <location>
        <begin position="1"/>
        <end position="34"/>
    </location>
</feature>
<evidence type="ECO:0000256" key="1">
    <source>
        <dbReference type="SAM" id="MobiDB-lite"/>
    </source>
</evidence>
<organism evidence="2">
    <name type="scientific">Mucochytrium quahogii</name>
    <dbReference type="NCBI Taxonomy" id="96639"/>
    <lineage>
        <taxon>Eukaryota</taxon>
        <taxon>Sar</taxon>
        <taxon>Stramenopiles</taxon>
        <taxon>Bigyra</taxon>
        <taxon>Labyrinthulomycetes</taxon>
        <taxon>Thraustochytrida</taxon>
        <taxon>Thraustochytriidae</taxon>
        <taxon>Mucochytrium</taxon>
    </lineage>
</organism>
<sequence length="1425" mass="164134">MKGKESAVVTDQAEPEKKEDLVSGATKVATKNRRKKKTDVQILDELSENVITRISRRQSLINHMEIELRRVHKLGCPKTVVGLVESLWRKDDIGIDEEDIRVENPKRIFLFPNGKELYGEFHGTWSQLLKSLDELEHTLRCMIPPKQGSWKLPIPPFQKPINGRPIKIKLVEPKLDTIPKFVFSGRGLMEVPNKPERPVLLVFKTVSMKRLDLPEIDDMPLPTKRLGEIKKSTNRNEKCEFNPEQHARKQVDLIFGKKFKSRQYSKWELYDFAVLLRDVAPKVPHSIRYVPPKLLAKLEDSHVNKREPRLDDFLVDLQPEPTWSEDRSRNLMLNSQDIATIHSAWGKRIRKNTTTQSVSPLPFKQIENLPGIHRERFPMELGHTVFSPGQQYSFVELQTDLGEAPLIDFVRIGNSVENACDLDQIEVHDVTSNGFILRLQHNSSSAIAATSCFSLTENDTDAPVIKVWWRALHESWGLCGAVACNEASQWEWHPRQALGSGFILDYPMKPLLIPPMWDSEQNQREIDYLVQKAELSQVEPYCPPVYPKEREAEVVQRYSQHVESIRYCDYKATILVDCSSSMLDNSVWQRTKYMLRCFLNPDMDHAKAVFGNRGMLHLVATSGKTFNLETFDEPSLAAAQRWVASLDTICSTEVVFLPVPEDIPVVHILSNNADFLQDANHRFRAKQTHLVLLTANGRTHSNDGNYVLVDFSSLEIDYENDFPFLCLDDAVVDKSFPSNAELARIELEKIGNDWKDQVEAYNKVYAEREEEIRKSNRARLDEAKREHVSRQKQRTEFCKSAREAAEHEKVNRALWRWQNLAALCEKRDRLTALNMFLAVASNRKISRHRKKTQQAAAERAIAQSCALEAMTLVMERVMIDASRKQWMEHTARVRDIRLQNAAVTQRAKELMEKTKQTSSGKFVKNTQLAEHNECLLMAAEEEYQRRILKFTRRMGVNPALKVICRAARAKARVMHQLLSGYFGIVSGESSLDVPQNPKHVLENFLPLKSHQARCLGWKQEMFDKQDLQRTEAHLWKVRRHEMLEKLVTVRAKFVEEEKQEELEKCDTARSEYSDQMSVVQSEFDNRLSLFEHDVQSLVSSLEVNDIITRGWRLMLLPAPFTKSFRTFQSAVVNSHLMISLLDFMTRIEKEYEDGVRDEALISDLEDFPVDNVFLSGIKFDDSVNMELLRTIRARIGAGGLPGGKTRKGNKHRKNLKQRTNSLVSKPWSSFLLSEKLHASNVRKRQRMLEWFVVVTGHLEAENHARNMLARFRFNVAIQKVKRHNSQLVAEEEAEFEAKVANRIREQNRKKQLLAKEQYEEMVNSLTLETRRKLESAQERYQSEVVTPLETFNSAIEHHCTKAKAAKAELKLLTHFKEQLVIHRKQSKGKSKSIVPVQILRSSLTAAFATRNQVAGSGANVIPRKR</sequence>
<name>A0A7S2RUX1_9STRA</name>
<reference evidence="2" key="1">
    <citation type="submission" date="2021-01" db="EMBL/GenBank/DDBJ databases">
        <authorList>
            <person name="Corre E."/>
            <person name="Pelletier E."/>
            <person name="Niang G."/>
            <person name="Scheremetjew M."/>
            <person name="Finn R."/>
            <person name="Kale V."/>
            <person name="Holt S."/>
            <person name="Cochrane G."/>
            <person name="Meng A."/>
            <person name="Brown T."/>
            <person name="Cohen L."/>
        </authorList>
    </citation>
    <scope>NUCLEOTIDE SEQUENCE</scope>
    <source>
        <strain evidence="2">NY070348D</strain>
    </source>
</reference>
<dbReference type="EMBL" id="HBHK01011443">
    <property type="protein sequence ID" value="CAD9681096.1"/>
    <property type="molecule type" value="Transcribed_RNA"/>
</dbReference>
<gene>
    <name evidence="2" type="ORF">QSP1433_LOCUS7151</name>
</gene>
<accession>A0A7S2RUX1</accession>